<reference evidence="4" key="1">
    <citation type="submission" date="2022-03" db="EMBL/GenBank/DDBJ databases">
        <authorList>
            <person name="Tunstrom K."/>
        </authorList>
    </citation>
    <scope>NUCLEOTIDE SEQUENCE</scope>
</reference>
<comment type="caution">
    <text evidence="4">The sequence shown here is derived from an EMBL/GenBank/DDBJ whole genome shotgun (WGS) entry which is preliminary data.</text>
</comment>
<feature type="compositionally biased region" description="Polar residues" evidence="2">
    <location>
        <begin position="85"/>
        <end position="103"/>
    </location>
</feature>
<evidence type="ECO:0000313" key="4">
    <source>
        <dbReference type="EMBL" id="CAH2107713.1"/>
    </source>
</evidence>
<keyword evidence="1" id="KW-0479">Metal-binding</keyword>
<dbReference type="InterPro" id="IPR054722">
    <property type="entry name" value="PolX-like_BBD"/>
</dbReference>
<proteinExistence type="predicted"/>
<dbReference type="Gene3D" id="4.10.60.10">
    <property type="entry name" value="Zinc finger, CCHC-type"/>
    <property type="match status" value="1"/>
</dbReference>
<name>A0AAU9V904_EUPED</name>
<dbReference type="SMART" id="SM00343">
    <property type="entry name" value="ZnF_C2HC"/>
    <property type="match status" value="1"/>
</dbReference>
<sequence>MAQHVSKVESLAKQLRETGEKISDTAVITKILSTLPPAYRSLRQAWLSVDEDSQTIQNLTSRLVDEEASLANDTSSNETALVMSKGNSKLRNGNEQNTSNDQRNSSHRFICYNCNKRGHFDRDCKKPKKRYNDRKPNNMLAFSAEGYSSKHDEEAWILDSGASMHMTFKREYFYELNESQYNKSVKLGNKQSIKVCGEGTILIDKQVNEMRIEQEEKELSRISTPWNKYQHQHDVPEEISSDDSMKSLEDIDDSYIPPKDAKSSSTPADVNVHISKNTNNELINFPYREAVGALLFLSSVSRPDIAYAVNVVSRENVAKKIVNIKYVESSNQLADFLTKALPVTKFKSIRDKMMMNV</sequence>
<dbReference type="Proteomes" id="UP001153954">
    <property type="component" value="Unassembled WGS sequence"/>
</dbReference>
<keyword evidence="1" id="KW-0863">Zinc-finger</keyword>
<dbReference type="InterPro" id="IPR036875">
    <property type="entry name" value="Znf_CCHC_sf"/>
</dbReference>
<dbReference type="PROSITE" id="PS50158">
    <property type="entry name" value="ZF_CCHC"/>
    <property type="match status" value="1"/>
</dbReference>
<evidence type="ECO:0000256" key="2">
    <source>
        <dbReference type="SAM" id="MobiDB-lite"/>
    </source>
</evidence>
<dbReference type="InterPro" id="IPR001878">
    <property type="entry name" value="Znf_CCHC"/>
</dbReference>
<dbReference type="PANTHER" id="PTHR47481:SF28">
    <property type="entry name" value="RETROTRANSPOSON COPIA-LIKE N-TERMINAL DOMAIN-CONTAINING PROTEIN"/>
    <property type="match status" value="1"/>
</dbReference>
<dbReference type="Pfam" id="PF00098">
    <property type="entry name" value="zf-CCHC"/>
    <property type="match status" value="1"/>
</dbReference>
<dbReference type="Pfam" id="PF14223">
    <property type="entry name" value="Retrotran_gag_2"/>
    <property type="match status" value="1"/>
</dbReference>
<evidence type="ECO:0000313" key="5">
    <source>
        <dbReference type="Proteomes" id="UP001153954"/>
    </source>
</evidence>
<evidence type="ECO:0000256" key="1">
    <source>
        <dbReference type="PROSITE-ProRule" id="PRU00047"/>
    </source>
</evidence>
<keyword evidence="1" id="KW-0862">Zinc</keyword>
<dbReference type="SUPFAM" id="SSF57756">
    <property type="entry name" value="Retrovirus zinc finger-like domains"/>
    <property type="match status" value="1"/>
</dbReference>
<dbReference type="AlphaFoldDB" id="A0AAU9V904"/>
<dbReference type="GO" id="GO:0003676">
    <property type="term" value="F:nucleic acid binding"/>
    <property type="evidence" value="ECO:0007669"/>
    <property type="project" value="InterPro"/>
</dbReference>
<keyword evidence="5" id="KW-1185">Reference proteome</keyword>
<organism evidence="4 5">
    <name type="scientific">Euphydryas editha</name>
    <name type="common">Edith's checkerspot</name>
    <dbReference type="NCBI Taxonomy" id="104508"/>
    <lineage>
        <taxon>Eukaryota</taxon>
        <taxon>Metazoa</taxon>
        <taxon>Ecdysozoa</taxon>
        <taxon>Arthropoda</taxon>
        <taxon>Hexapoda</taxon>
        <taxon>Insecta</taxon>
        <taxon>Pterygota</taxon>
        <taxon>Neoptera</taxon>
        <taxon>Endopterygota</taxon>
        <taxon>Lepidoptera</taxon>
        <taxon>Glossata</taxon>
        <taxon>Ditrysia</taxon>
        <taxon>Papilionoidea</taxon>
        <taxon>Nymphalidae</taxon>
        <taxon>Nymphalinae</taxon>
        <taxon>Euphydryas</taxon>
    </lineage>
</organism>
<accession>A0AAU9V904</accession>
<dbReference type="PANTHER" id="PTHR47481">
    <property type="match status" value="1"/>
</dbReference>
<protein>
    <recommendedName>
        <fullName evidence="3">CCHC-type domain-containing protein</fullName>
    </recommendedName>
</protein>
<feature type="domain" description="CCHC-type" evidence="3">
    <location>
        <begin position="111"/>
        <end position="126"/>
    </location>
</feature>
<dbReference type="Pfam" id="PF22936">
    <property type="entry name" value="Pol_BBD"/>
    <property type="match status" value="1"/>
</dbReference>
<evidence type="ECO:0000259" key="3">
    <source>
        <dbReference type="PROSITE" id="PS50158"/>
    </source>
</evidence>
<gene>
    <name evidence="4" type="ORF">EEDITHA_LOCUS21716</name>
</gene>
<feature type="region of interest" description="Disordered" evidence="2">
    <location>
        <begin position="85"/>
        <end position="104"/>
    </location>
</feature>
<dbReference type="EMBL" id="CAKOGL010000030">
    <property type="protein sequence ID" value="CAH2107713.1"/>
    <property type="molecule type" value="Genomic_DNA"/>
</dbReference>
<dbReference type="GO" id="GO:0008270">
    <property type="term" value="F:zinc ion binding"/>
    <property type="evidence" value="ECO:0007669"/>
    <property type="project" value="UniProtKB-KW"/>
</dbReference>